<keyword evidence="2" id="KW-1185">Reference proteome</keyword>
<dbReference type="SUPFAM" id="SSF52317">
    <property type="entry name" value="Class I glutamine amidotransferase-like"/>
    <property type="match status" value="1"/>
</dbReference>
<reference evidence="1 2" key="1">
    <citation type="submission" date="2019-09" db="EMBL/GenBank/DDBJ databases">
        <title>Nocardioides panacisoli sp. nov., isolated from the soil of a ginseng field.</title>
        <authorList>
            <person name="Cho C."/>
        </authorList>
    </citation>
    <scope>NUCLEOTIDE SEQUENCE [LARGE SCALE GENOMIC DNA]</scope>
    <source>
        <strain evidence="1 2">BN140041</strain>
    </source>
</reference>
<dbReference type="PANTHER" id="PTHR43235:SF1">
    <property type="entry name" value="GLUTAMINE AMIDOTRANSFERASE PB2B2.05-RELATED"/>
    <property type="match status" value="1"/>
</dbReference>
<dbReference type="InterPro" id="IPR029062">
    <property type="entry name" value="Class_I_gatase-like"/>
</dbReference>
<dbReference type="InterPro" id="IPR011697">
    <property type="entry name" value="Peptidase_C26"/>
</dbReference>
<dbReference type="AlphaFoldDB" id="A0A5B1M540"/>
<dbReference type="PANTHER" id="PTHR43235">
    <property type="entry name" value="GLUTAMINE AMIDOTRANSFERASE PB2B2.05-RELATED"/>
    <property type="match status" value="1"/>
</dbReference>
<dbReference type="Proteomes" id="UP000324351">
    <property type="component" value="Unassembled WGS sequence"/>
</dbReference>
<dbReference type="GO" id="GO:0033969">
    <property type="term" value="F:gamma-glutamyl-gamma-aminobutyrate hydrolase activity"/>
    <property type="evidence" value="ECO:0007669"/>
    <property type="project" value="TreeGrafter"/>
</dbReference>
<dbReference type="InterPro" id="IPR044668">
    <property type="entry name" value="PuuD-like"/>
</dbReference>
<evidence type="ECO:0000313" key="1">
    <source>
        <dbReference type="EMBL" id="KAA1427844.1"/>
    </source>
</evidence>
<keyword evidence="1" id="KW-0378">Hydrolase</keyword>
<sequence length="260" mass="27695">MRPLIGITGRQLTCGMLANTSPRFRDQRIDTYFSDFAECVARAGGTPVDLPFVSSATGVVDRLDGLVVTGGQDVHPSRWGGAAVVDPDADPRWDHDVHDAERDAYEAALIEAALAADIPVLGVCRGHQLLNVVLGGTLVEHLEPGSITHFTGHSAPSAGDPEHVVEFVEGSWAHAVYGPRCVVNSWHHQAVDRLGKGLVVTGRTPDGVVECIALGDRPVVGVQWHPEWATAPDPVFDWLVDRSAAAADLRSSAQRVGVTA</sequence>
<dbReference type="RefSeq" id="WP_149750315.1">
    <property type="nucleotide sequence ID" value="NZ_VUJW01000003.1"/>
</dbReference>
<comment type="caution">
    <text evidence="1">The sequence shown here is derived from an EMBL/GenBank/DDBJ whole genome shotgun (WGS) entry which is preliminary data.</text>
</comment>
<accession>A0A5B1M540</accession>
<organism evidence="1 2">
    <name type="scientific">Nocardioides antri</name>
    <dbReference type="NCBI Taxonomy" id="2607659"/>
    <lineage>
        <taxon>Bacteria</taxon>
        <taxon>Bacillati</taxon>
        <taxon>Actinomycetota</taxon>
        <taxon>Actinomycetes</taxon>
        <taxon>Propionibacteriales</taxon>
        <taxon>Nocardioidaceae</taxon>
        <taxon>Nocardioides</taxon>
    </lineage>
</organism>
<reference evidence="1 2" key="2">
    <citation type="submission" date="2019-09" db="EMBL/GenBank/DDBJ databases">
        <authorList>
            <person name="Jin C."/>
        </authorList>
    </citation>
    <scope>NUCLEOTIDE SEQUENCE [LARGE SCALE GENOMIC DNA]</scope>
    <source>
        <strain evidence="1 2">BN140041</strain>
    </source>
</reference>
<name>A0A5B1M540_9ACTN</name>
<dbReference type="Pfam" id="PF07722">
    <property type="entry name" value="Peptidase_C26"/>
    <property type="match status" value="1"/>
</dbReference>
<protein>
    <submittedName>
        <fullName evidence="1">Gamma-glutamyl-gamma-aminobutyrate hydrolase family protein</fullName>
    </submittedName>
</protein>
<gene>
    <name evidence="1" type="ORF">F0U47_10505</name>
</gene>
<dbReference type="Gene3D" id="3.40.50.880">
    <property type="match status" value="1"/>
</dbReference>
<evidence type="ECO:0000313" key="2">
    <source>
        <dbReference type="Proteomes" id="UP000324351"/>
    </source>
</evidence>
<dbReference type="GO" id="GO:0006598">
    <property type="term" value="P:polyamine catabolic process"/>
    <property type="evidence" value="ECO:0007669"/>
    <property type="project" value="TreeGrafter"/>
</dbReference>
<dbReference type="CDD" id="cd01745">
    <property type="entry name" value="GATase1_2"/>
    <property type="match status" value="1"/>
</dbReference>
<proteinExistence type="predicted"/>
<dbReference type="EMBL" id="VUJW01000003">
    <property type="protein sequence ID" value="KAA1427844.1"/>
    <property type="molecule type" value="Genomic_DNA"/>
</dbReference>
<dbReference type="GO" id="GO:0005829">
    <property type="term" value="C:cytosol"/>
    <property type="evidence" value="ECO:0007669"/>
    <property type="project" value="TreeGrafter"/>
</dbReference>
<dbReference type="PROSITE" id="PS51273">
    <property type="entry name" value="GATASE_TYPE_1"/>
    <property type="match status" value="1"/>
</dbReference>